<dbReference type="CDD" id="cd00060">
    <property type="entry name" value="FHA"/>
    <property type="match status" value="1"/>
</dbReference>
<evidence type="ECO:0000313" key="2">
    <source>
        <dbReference type="EMBL" id="MBL0389906.1"/>
    </source>
</evidence>
<dbReference type="Gene3D" id="2.60.200.20">
    <property type="match status" value="1"/>
</dbReference>
<feature type="domain" description="FHA" evidence="1">
    <location>
        <begin position="25"/>
        <end position="76"/>
    </location>
</feature>
<dbReference type="PROSITE" id="PS50006">
    <property type="entry name" value="FHA_DOMAIN"/>
    <property type="match status" value="1"/>
</dbReference>
<dbReference type="Proteomes" id="UP000599109">
    <property type="component" value="Unassembled WGS sequence"/>
</dbReference>
<evidence type="ECO:0000259" key="1">
    <source>
        <dbReference type="PROSITE" id="PS50006"/>
    </source>
</evidence>
<dbReference type="EMBL" id="JAEQNE010000001">
    <property type="protein sequence ID" value="MBL0389906.1"/>
    <property type="molecule type" value="Genomic_DNA"/>
</dbReference>
<dbReference type="InterPro" id="IPR000253">
    <property type="entry name" value="FHA_dom"/>
</dbReference>
<name>A0A936YXI1_9BURK</name>
<organism evidence="2 3">
    <name type="scientific">Ramlibacter monticola</name>
    <dbReference type="NCBI Taxonomy" id="1926872"/>
    <lineage>
        <taxon>Bacteria</taxon>
        <taxon>Pseudomonadati</taxon>
        <taxon>Pseudomonadota</taxon>
        <taxon>Betaproteobacteria</taxon>
        <taxon>Burkholderiales</taxon>
        <taxon>Comamonadaceae</taxon>
        <taxon>Ramlibacter</taxon>
    </lineage>
</organism>
<comment type="caution">
    <text evidence="2">The sequence shown here is derived from an EMBL/GenBank/DDBJ whole genome shotgun (WGS) entry which is preliminary data.</text>
</comment>
<evidence type="ECO:0000313" key="3">
    <source>
        <dbReference type="Proteomes" id="UP000599109"/>
    </source>
</evidence>
<dbReference type="InterPro" id="IPR046883">
    <property type="entry name" value="T6SS_FHA_C"/>
</dbReference>
<dbReference type="InterPro" id="IPR008984">
    <property type="entry name" value="SMAD_FHA_dom_sf"/>
</dbReference>
<keyword evidence="3" id="KW-1185">Reference proteome</keyword>
<reference evidence="2 3" key="1">
    <citation type="journal article" date="2017" name="Int. J. Syst. Evol. Microbiol.">
        <title>Ramlibacter monticola sp. nov., isolated from forest soil.</title>
        <authorList>
            <person name="Chaudhary D.K."/>
            <person name="Kim J."/>
        </authorList>
    </citation>
    <scope>NUCLEOTIDE SEQUENCE [LARGE SCALE GENOMIC DNA]</scope>
    <source>
        <strain evidence="2 3">KACC 19175</strain>
    </source>
</reference>
<dbReference type="AlphaFoldDB" id="A0A936YXI1"/>
<proteinExistence type="predicted"/>
<dbReference type="RefSeq" id="WP_201672496.1">
    <property type="nucleotide sequence ID" value="NZ_JAEQNE010000001.1"/>
</dbReference>
<accession>A0A936YXI1</accession>
<dbReference type="SUPFAM" id="SSF49879">
    <property type="entry name" value="SMAD/FHA domain"/>
    <property type="match status" value="1"/>
</dbReference>
<dbReference type="Pfam" id="PF20232">
    <property type="entry name" value="T6SS_FHA_C"/>
    <property type="match status" value="1"/>
</dbReference>
<gene>
    <name evidence="2" type="ORF">JJ685_01995</name>
</gene>
<sequence length="365" mass="38640">MALQVHVAGPGFELTRRLEPGDPPLIVGRDVDCAICLPDPERNVSRRHLSVWNEGDQLQFHVLSVVNGVQTSAGELPPGARGVLATGEVLALSSFRIAAFAAAAGEPAPPEFMDTWARLQVDAERLGPAEATAPLTPQEHEEDPFSEWGFHSGFGPATLEGEAALPATDLRPFLAGLGLDASAAAGLSRGDLEAIGRVTRIALLGLLQASEAADATRRATHAGEPATAPARELDPLRGKISLESRLRYLFGGSAASAGLVPPERAVAQLATELAAHEQAMGQAVPDALRGVLAEFEPEALKKRLLGGGGRLFESTRAWEAFARDYAERSAAGPTWVRELLARHFARAYARALLRAKRNTGQVSDG</sequence>
<protein>
    <submittedName>
        <fullName evidence="2">FHA domain-containing protein</fullName>
    </submittedName>
</protein>